<evidence type="ECO:0000256" key="1">
    <source>
        <dbReference type="ARBA" id="ARBA00002901"/>
    </source>
</evidence>
<gene>
    <name evidence="8" type="ORF">LEP1GSC195_0597</name>
</gene>
<name>R9A924_9LEPT</name>
<dbReference type="AlphaFoldDB" id="R9A924"/>
<dbReference type="InterPro" id="IPR036425">
    <property type="entry name" value="MoaB/Mog-like_dom_sf"/>
</dbReference>
<dbReference type="SUPFAM" id="SSF63882">
    <property type="entry name" value="MoeA N-terminal region -like"/>
    <property type="match status" value="1"/>
</dbReference>
<dbReference type="EMBL" id="AOGZ02000001">
    <property type="protein sequence ID" value="EOQ98554.1"/>
    <property type="molecule type" value="Genomic_DNA"/>
</dbReference>
<dbReference type="SUPFAM" id="SSF63867">
    <property type="entry name" value="MoeA C-terminal domain-like"/>
    <property type="match status" value="1"/>
</dbReference>
<accession>R9A924</accession>
<dbReference type="Proteomes" id="UP000013984">
    <property type="component" value="Unassembled WGS sequence"/>
</dbReference>
<keyword evidence="6" id="KW-0808">Transferase</keyword>
<evidence type="ECO:0000313" key="9">
    <source>
        <dbReference type="Proteomes" id="UP000013984"/>
    </source>
</evidence>
<keyword evidence="6" id="KW-0460">Magnesium</keyword>
<dbReference type="Gene3D" id="3.40.980.10">
    <property type="entry name" value="MoaB/Mog-like domain"/>
    <property type="match status" value="1"/>
</dbReference>
<keyword evidence="6" id="KW-0479">Metal-binding</keyword>
<evidence type="ECO:0000256" key="2">
    <source>
        <dbReference type="ARBA" id="ARBA00005046"/>
    </source>
</evidence>
<organism evidence="8 9">
    <name type="scientific">Leptospira wolbachii serovar Codice str. CDC</name>
    <dbReference type="NCBI Taxonomy" id="1218599"/>
    <lineage>
        <taxon>Bacteria</taxon>
        <taxon>Pseudomonadati</taxon>
        <taxon>Spirochaetota</taxon>
        <taxon>Spirochaetia</taxon>
        <taxon>Leptospirales</taxon>
        <taxon>Leptospiraceae</taxon>
        <taxon>Leptospira</taxon>
    </lineage>
</organism>
<dbReference type="Gene3D" id="2.170.190.11">
    <property type="entry name" value="Molybdopterin biosynthesis moea protein, domain 3"/>
    <property type="match status" value="1"/>
</dbReference>
<dbReference type="InterPro" id="IPR005110">
    <property type="entry name" value="MoeA_linker/N"/>
</dbReference>
<dbReference type="RefSeq" id="WP_015679687.1">
    <property type="nucleotide sequence ID" value="NZ_AOGZ02000001.1"/>
</dbReference>
<dbReference type="GO" id="GO:0046872">
    <property type="term" value="F:metal ion binding"/>
    <property type="evidence" value="ECO:0007669"/>
    <property type="project" value="UniProtKB-UniRule"/>
</dbReference>
<sequence length="396" mass="43724">MISYAEALDKILSEVRIYPIELVSLNQSLGRVLSADVTADRDYPPFHRSAMDGFAIHSHGYAQNQIYPYHRELPAGMSMDLEPNELAIRIMTGAPVPDGLDVVIKIEDATLSGSNGEKQVSFSLKEVKPWQNIAKQGEDVRKNQLVLPKGIQIGTSEFSLLASLGKDKVPVVKAPEVHIISTGNEVVPIHQSPLTYQIRDSNSYTISSILSKYKIQPESVTHVPDLESELTEQIQKGLDADILILSGGVSMGSMDLVPSILQKLGVELIFHKTAIKPGKPIWFGKRKNTVVFGMPGNPFSVQTCSRIFLEPFLRKSYGQNQLPSYKLPFSSTKQRKGGLTEFFPVRFETTDKTYLSPTAFNGSGDVRAGIFSDGLAVFPSELSQIQPGDMIEFLPW</sequence>
<dbReference type="SMART" id="SM00852">
    <property type="entry name" value="MoCF_biosynth"/>
    <property type="match status" value="1"/>
</dbReference>
<proteinExistence type="inferred from homology"/>
<dbReference type="InterPro" id="IPR038987">
    <property type="entry name" value="MoeA-like"/>
</dbReference>
<comment type="cofactor">
    <cofactor evidence="6">
        <name>Mg(2+)</name>
        <dbReference type="ChEBI" id="CHEBI:18420"/>
    </cofactor>
</comment>
<evidence type="ECO:0000259" key="7">
    <source>
        <dbReference type="SMART" id="SM00852"/>
    </source>
</evidence>
<keyword evidence="6" id="KW-0500">Molybdenum</keyword>
<comment type="pathway">
    <text evidence="2 6">Cofactor biosynthesis; molybdopterin biosynthesis.</text>
</comment>
<dbReference type="Pfam" id="PF00994">
    <property type="entry name" value="MoCF_biosynth"/>
    <property type="match status" value="1"/>
</dbReference>
<keyword evidence="4 6" id="KW-0501">Molybdenum cofactor biosynthesis</keyword>
<dbReference type="InterPro" id="IPR005111">
    <property type="entry name" value="MoeA_C_domain_IV"/>
</dbReference>
<evidence type="ECO:0000256" key="6">
    <source>
        <dbReference type="RuleBase" id="RU365090"/>
    </source>
</evidence>
<dbReference type="STRING" id="1218599.LEP1GSC195_0597"/>
<dbReference type="NCBIfam" id="TIGR00177">
    <property type="entry name" value="molyb_syn"/>
    <property type="match status" value="1"/>
</dbReference>
<dbReference type="Pfam" id="PF03454">
    <property type="entry name" value="MoeA_C"/>
    <property type="match status" value="1"/>
</dbReference>
<dbReference type="Gene3D" id="2.40.340.10">
    <property type="entry name" value="MoeA, C-terminal, domain IV"/>
    <property type="match status" value="1"/>
</dbReference>
<keyword evidence="9" id="KW-1185">Reference proteome</keyword>
<comment type="similarity">
    <text evidence="3 6">Belongs to the MoeA family.</text>
</comment>
<dbReference type="Gene3D" id="3.90.105.10">
    <property type="entry name" value="Molybdopterin biosynthesis moea protein, domain 2"/>
    <property type="match status" value="1"/>
</dbReference>
<dbReference type="EC" id="2.10.1.1" evidence="6"/>
<evidence type="ECO:0000256" key="4">
    <source>
        <dbReference type="ARBA" id="ARBA00023150"/>
    </source>
</evidence>
<dbReference type="PANTHER" id="PTHR10192:SF5">
    <property type="entry name" value="GEPHYRIN"/>
    <property type="match status" value="1"/>
</dbReference>
<dbReference type="GO" id="GO:0005829">
    <property type="term" value="C:cytosol"/>
    <property type="evidence" value="ECO:0007669"/>
    <property type="project" value="TreeGrafter"/>
</dbReference>
<dbReference type="Pfam" id="PF03453">
    <property type="entry name" value="MoeA_N"/>
    <property type="match status" value="1"/>
</dbReference>
<dbReference type="GO" id="GO:0061599">
    <property type="term" value="F:molybdopterin molybdotransferase activity"/>
    <property type="evidence" value="ECO:0007669"/>
    <property type="project" value="UniProtKB-UniRule"/>
</dbReference>
<dbReference type="CDD" id="cd00887">
    <property type="entry name" value="MoeA"/>
    <property type="match status" value="1"/>
</dbReference>
<dbReference type="GO" id="GO:0006777">
    <property type="term" value="P:Mo-molybdopterin cofactor biosynthetic process"/>
    <property type="evidence" value="ECO:0007669"/>
    <property type="project" value="UniProtKB-UniRule"/>
</dbReference>
<dbReference type="SUPFAM" id="SSF53218">
    <property type="entry name" value="Molybdenum cofactor biosynthesis proteins"/>
    <property type="match status" value="1"/>
</dbReference>
<dbReference type="UniPathway" id="UPA00344"/>
<reference evidence="8" key="1">
    <citation type="submission" date="2013-04" db="EMBL/GenBank/DDBJ databases">
        <authorList>
            <person name="Harkins D.M."/>
            <person name="Durkin A.S."/>
            <person name="Brinkac L.M."/>
            <person name="Haft D.H."/>
            <person name="Selengut J.D."/>
            <person name="Sanka R."/>
            <person name="DePew J."/>
            <person name="Purushe J."/>
            <person name="Galloway R.L."/>
            <person name="Vinetz J.M."/>
            <person name="Sutton G.G."/>
            <person name="Nierman W.C."/>
            <person name="Fouts D.E."/>
        </authorList>
    </citation>
    <scope>NUCLEOTIDE SEQUENCE [LARGE SCALE GENOMIC DNA]</scope>
    <source>
        <strain evidence="8">CDC</strain>
    </source>
</reference>
<evidence type="ECO:0000313" key="8">
    <source>
        <dbReference type="EMBL" id="EOQ98554.1"/>
    </source>
</evidence>
<feature type="domain" description="MoaB/Mog" evidence="7">
    <location>
        <begin position="178"/>
        <end position="315"/>
    </location>
</feature>
<protein>
    <recommendedName>
        <fullName evidence="6">Molybdopterin molybdenumtransferase</fullName>
        <ecNumber evidence="6">2.10.1.1</ecNumber>
    </recommendedName>
</protein>
<dbReference type="PANTHER" id="PTHR10192">
    <property type="entry name" value="MOLYBDOPTERIN BIOSYNTHESIS PROTEIN"/>
    <property type="match status" value="1"/>
</dbReference>
<dbReference type="OrthoDB" id="9804758at2"/>
<dbReference type="InterPro" id="IPR036688">
    <property type="entry name" value="MoeA_C_domain_IV_sf"/>
</dbReference>
<comment type="caution">
    <text evidence="8">The sequence shown here is derived from an EMBL/GenBank/DDBJ whole genome shotgun (WGS) entry which is preliminary data.</text>
</comment>
<dbReference type="InterPro" id="IPR001453">
    <property type="entry name" value="MoaB/Mog_dom"/>
</dbReference>
<comment type="function">
    <text evidence="1 6">Catalyzes the insertion of molybdate into adenylated molybdopterin with the concomitant release of AMP.</text>
</comment>
<comment type="catalytic activity">
    <reaction evidence="5">
        <text>adenylyl-molybdopterin + molybdate = Mo-molybdopterin + AMP + H(+)</text>
        <dbReference type="Rhea" id="RHEA:35047"/>
        <dbReference type="ChEBI" id="CHEBI:15378"/>
        <dbReference type="ChEBI" id="CHEBI:36264"/>
        <dbReference type="ChEBI" id="CHEBI:62727"/>
        <dbReference type="ChEBI" id="CHEBI:71302"/>
        <dbReference type="ChEBI" id="CHEBI:456215"/>
        <dbReference type="EC" id="2.10.1.1"/>
    </reaction>
</comment>
<evidence type="ECO:0000256" key="3">
    <source>
        <dbReference type="ARBA" id="ARBA00010763"/>
    </source>
</evidence>
<evidence type="ECO:0000256" key="5">
    <source>
        <dbReference type="ARBA" id="ARBA00047317"/>
    </source>
</evidence>
<dbReference type="InterPro" id="IPR036135">
    <property type="entry name" value="MoeA_linker/N_sf"/>
</dbReference>